<dbReference type="OrthoDB" id="6402637at2759"/>
<gene>
    <name evidence="2" type="ORF">GWK47_017280</name>
</gene>
<evidence type="ECO:0000256" key="1">
    <source>
        <dbReference type="SAM" id="MobiDB-lite"/>
    </source>
</evidence>
<feature type="region of interest" description="Disordered" evidence="1">
    <location>
        <begin position="25"/>
        <end position="139"/>
    </location>
</feature>
<name>A0A8J4XW16_CHIOP</name>
<keyword evidence="3" id="KW-1185">Reference proteome</keyword>
<protein>
    <submittedName>
        <fullName evidence="2">Uncharacterized protein</fullName>
    </submittedName>
</protein>
<dbReference type="EMBL" id="JACEEZ010021919">
    <property type="protein sequence ID" value="KAG0712964.1"/>
    <property type="molecule type" value="Genomic_DNA"/>
</dbReference>
<evidence type="ECO:0000313" key="2">
    <source>
        <dbReference type="EMBL" id="KAG0712964.1"/>
    </source>
</evidence>
<dbReference type="AlphaFoldDB" id="A0A8J4XW16"/>
<proteinExistence type="predicted"/>
<comment type="caution">
    <text evidence="2">The sequence shown here is derived from an EMBL/GenBank/DDBJ whole genome shotgun (WGS) entry which is preliminary data.</text>
</comment>
<evidence type="ECO:0000313" key="3">
    <source>
        <dbReference type="Proteomes" id="UP000770661"/>
    </source>
</evidence>
<sequence>MAYSGPGALADVEAALALTDVDAMSEKNWPPPALHTHLGSTSATAAATPGLSHPYPVTPTSTSTKRPIDHASDTSGEPSSPAAKTSRHNATSFHPTVPAYSRPRLHPPRTPSQPAHVPPAFAQELNISSSSSERTRLLI</sequence>
<reference evidence="2" key="1">
    <citation type="submission" date="2020-07" db="EMBL/GenBank/DDBJ databases">
        <title>The High-quality genome of the commercially important snow crab, Chionoecetes opilio.</title>
        <authorList>
            <person name="Jeong J.-H."/>
            <person name="Ryu S."/>
        </authorList>
    </citation>
    <scope>NUCLEOTIDE SEQUENCE</scope>
    <source>
        <strain evidence="2">MADBK_172401_WGS</strain>
        <tissue evidence="2">Digestive gland</tissue>
    </source>
</reference>
<organism evidence="2 3">
    <name type="scientific">Chionoecetes opilio</name>
    <name type="common">Atlantic snow crab</name>
    <name type="synonym">Cancer opilio</name>
    <dbReference type="NCBI Taxonomy" id="41210"/>
    <lineage>
        <taxon>Eukaryota</taxon>
        <taxon>Metazoa</taxon>
        <taxon>Ecdysozoa</taxon>
        <taxon>Arthropoda</taxon>
        <taxon>Crustacea</taxon>
        <taxon>Multicrustacea</taxon>
        <taxon>Malacostraca</taxon>
        <taxon>Eumalacostraca</taxon>
        <taxon>Eucarida</taxon>
        <taxon>Decapoda</taxon>
        <taxon>Pleocyemata</taxon>
        <taxon>Brachyura</taxon>
        <taxon>Eubrachyura</taxon>
        <taxon>Majoidea</taxon>
        <taxon>Majidae</taxon>
        <taxon>Chionoecetes</taxon>
    </lineage>
</organism>
<accession>A0A8J4XW16</accession>
<dbReference type="Proteomes" id="UP000770661">
    <property type="component" value="Unassembled WGS sequence"/>
</dbReference>